<accession>A0ABW9IYS6</accession>
<proteinExistence type="predicted"/>
<dbReference type="InterPro" id="IPR020017">
    <property type="entry name" value="XapX_domain"/>
</dbReference>
<keyword evidence="2" id="KW-0812">Transmembrane</keyword>
<keyword evidence="4" id="KW-1185">Reference proteome</keyword>
<sequence length="98" mass="10154">MRATRRPGPAAFGRRLVISFAAGLAMGALYWACDLKAPAPALLGLTGLLGIGLGERAAMALSARVARHRTPPASPHDPHPADPEKASHCTCLPSSVPH</sequence>
<organism evidence="3 4">
    <name type="scientific">Streptomyces galilaeus</name>
    <dbReference type="NCBI Taxonomy" id="33899"/>
    <lineage>
        <taxon>Bacteria</taxon>
        <taxon>Bacillati</taxon>
        <taxon>Actinomycetota</taxon>
        <taxon>Actinomycetes</taxon>
        <taxon>Kitasatosporales</taxon>
        <taxon>Streptomycetaceae</taxon>
        <taxon>Streptomyces</taxon>
    </lineage>
</organism>
<dbReference type="Proteomes" id="UP001631993">
    <property type="component" value="Unassembled WGS sequence"/>
</dbReference>
<dbReference type="InterPro" id="IPR009872">
    <property type="entry name" value="DUF1427"/>
</dbReference>
<gene>
    <name evidence="3" type="ORF">ACKI1S_44005</name>
</gene>
<keyword evidence="2" id="KW-0472">Membrane</keyword>
<dbReference type="RefSeq" id="WP_369276540.1">
    <property type="nucleotide sequence ID" value="NZ_JBJVMW010000030.1"/>
</dbReference>
<evidence type="ECO:0000313" key="3">
    <source>
        <dbReference type="EMBL" id="MFM9653052.1"/>
    </source>
</evidence>
<dbReference type="EMBL" id="JBJVNE010000038">
    <property type="protein sequence ID" value="MFM9653052.1"/>
    <property type="molecule type" value="Genomic_DNA"/>
</dbReference>
<name>A0ABW9IYS6_STRGJ</name>
<feature type="compositionally biased region" description="Basic and acidic residues" evidence="1">
    <location>
        <begin position="76"/>
        <end position="87"/>
    </location>
</feature>
<comment type="caution">
    <text evidence="3">The sequence shown here is derived from an EMBL/GenBank/DDBJ whole genome shotgun (WGS) entry which is preliminary data.</text>
</comment>
<feature type="transmembrane region" description="Helical" evidence="2">
    <location>
        <begin position="37"/>
        <end position="54"/>
    </location>
</feature>
<dbReference type="Pfam" id="PF07235">
    <property type="entry name" value="DUF1427"/>
    <property type="match status" value="1"/>
</dbReference>
<feature type="transmembrane region" description="Helical" evidence="2">
    <location>
        <begin position="12"/>
        <end position="31"/>
    </location>
</feature>
<evidence type="ECO:0000256" key="2">
    <source>
        <dbReference type="SAM" id="Phobius"/>
    </source>
</evidence>
<protein>
    <submittedName>
        <fullName evidence="3">DUF1427 family protein</fullName>
    </submittedName>
</protein>
<dbReference type="NCBIfam" id="TIGR03510">
    <property type="entry name" value="XapX"/>
    <property type="match status" value="1"/>
</dbReference>
<feature type="region of interest" description="Disordered" evidence="1">
    <location>
        <begin position="66"/>
        <end position="98"/>
    </location>
</feature>
<keyword evidence="2" id="KW-1133">Transmembrane helix</keyword>
<reference evidence="3 4" key="1">
    <citation type="submission" date="2024-12" db="EMBL/GenBank/DDBJ databases">
        <title>Forecasting of Potato common scab and diversities of Pathogenic streptomyces spp. in china.</title>
        <authorList>
            <person name="Handique U."/>
            <person name="Wu J."/>
        </authorList>
    </citation>
    <scope>NUCLEOTIDE SEQUENCE [LARGE SCALE GENOMIC DNA]</scope>
    <source>
        <strain evidence="3 4">ZRIMU1585</strain>
    </source>
</reference>
<evidence type="ECO:0000313" key="4">
    <source>
        <dbReference type="Proteomes" id="UP001631993"/>
    </source>
</evidence>
<evidence type="ECO:0000256" key="1">
    <source>
        <dbReference type="SAM" id="MobiDB-lite"/>
    </source>
</evidence>